<dbReference type="InterPro" id="IPR013766">
    <property type="entry name" value="Thioredoxin_domain"/>
</dbReference>
<dbReference type="PANTHER" id="PTHR42852:SF17">
    <property type="entry name" value="THIOREDOXIN-LIKE PROTEIN HI_1115"/>
    <property type="match status" value="1"/>
</dbReference>
<dbReference type="InterPro" id="IPR050553">
    <property type="entry name" value="Thioredoxin_ResA/DsbE_sf"/>
</dbReference>
<dbReference type="Pfam" id="PF00578">
    <property type="entry name" value="AhpC-TSA"/>
    <property type="match status" value="1"/>
</dbReference>
<dbReference type="SUPFAM" id="SSF52833">
    <property type="entry name" value="Thioredoxin-like"/>
    <property type="match status" value="1"/>
</dbReference>
<evidence type="ECO:0000313" key="3">
    <source>
        <dbReference type="Proteomes" id="UP001164705"/>
    </source>
</evidence>
<dbReference type="GO" id="GO:0016491">
    <property type="term" value="F:oxidoreductase activity"/>
    <property type="evidence" value="ECO:0007669"/>
    <property type="project" value="InterPro"/>
</dbReference>
<dbReference type="InterPro" id="IPR000866">
    <property type="entry name" value="AhpC/TSA"/>
</dbReference>
<dbReference type="EMBL" id="CP113088">
    <property type="protein sequence ID" value="WAC03815.1"/>
    <property type="molecule type" value="Genomic_DNA"/>
</dbReference>
<reference evidence="2" key="1">
    <citation type="submission" date="2022-11" db="EMBL/GenBank/DDBJ databases">
        <title>Lacinutrix neustonica HL-RS19T sp. nov., isolated from the surface microlayer sample of brackish Lake Shihwa.</title>
        <authorList>
            <person name="Choi J.Y."/>
            <person name="Hwang C.Y."/>
        </authorList>
    </citation>
    <scope>NUCLEOTIDE SEQUENCE</scope>
    <source>
        <strain evidence="2">HL-RS19</strain>
    </source>
</reference>
<accession>A0A9E8SIM4</accession>
<keyword evidence="3" id="KW-1185">Reference proteome</keyword>
<dbReference type="Gene3D" id="3.40.30.10">
    <property type="entry name" value="Glutaredoxin"/>
    <property type="match status" value="1"/>
</dbReference>
<dbReference type="KEGG" id="lnu:N7U66_10575"/>
<dbReference type="PANTHER" id="PTHR42852">
    <property type="entry name" value="THIOL:DISULFIDE INTERCHANGE PROTEIN DSBE"/>
    <property type="match status" value="1"/>
</dbReference>
<evidence type="ECO:0000313" key="2">
    <source>
        <dbReference type="EMBL" id="WAC03815.1"/>
    </source>
</evidence>
<sequence length="198" mass="22588">MLLLNEQGEILPQSQLKLMSNPQYKPLFYVDANNKIKTLVFQKKNNRPVLIMKNPEAAFVKGEKALDFIVRDLNGRTIKLSELKGSVVVLNFWFTNCGPCIQEMPNLNSLVKDYKDKAVVFLAITFNKKDVVEQFLEEQTFDYTIAANANDVITSYQVQSYPTSMVINKKGEIVLKELGYRTNIKTVLSKSINSQLEK</sequence>
<proteinExistence type="predicted"/>
<dbReference type="InterPro" id="IPR036249">
    <property type="entry name" value="Thioredoxin-like_sf"/>
</dbReference>
<protein>
    <submittedName>
        <fullName evidence="2">TlpA disulfide reductase family protein</fullName>
    </submittedName>
</protein>
<dbReference type="AlphaFoldDB" id="A0A9E8SIM4"/>
<dbReference type="PROSITE" id="PS51352">
    <property type="entry name" value="THIOREDOXIN_2"/>
    <property type="match status" value="1"/>
</dbReference>
<feature type="domain" description="Thioredoxin" evidence="1">
    <location>
        <begin position="59"/>
        <end position="197"/>
    </location>
</feature>
<dbReference type="GO" id="GO:0016209">
    <property type="term" value="F:antioxidant activity"/>
    <property type="evidence" value="ECO:0007669"/>
    <property type="project" value="InterPro"/>
</dbReference>
<gene>
    <name evidence="2" type="ORF">N7U66_10575</name>
</gene>
<evidence type="ECO:0000259" key="1">
    <source>
        <dbReference type="PROSITE" id="PS51352"/>
    </source>
</evidence>
<organism evidence="2 3">
    <name type="scientific">Lacinutrix neustonica</name>
    <dbReference type="NCBI Taxonomy" id="2980107"/>
    <lineage>
        <taxon>Bacteria</taxon>
        <taxon>Pseudomonadati</taxon>
        <taxon>Bacteroidota</taxon>
        <taxon>Flavobacteriia</taxon>
        <taxon>Flavobacteriales</taxon>
        <taxon>Flavobacteriaceae</taxon>
        <taxon>Lacinutrix</taxon>
    </lineage>
</organism>
<dbReference type="RefSeq" id="WP_267678453.1">
    <property type="nucleotide sequence ID" value="NZ_CP113088.1"/>
</dbReference>
<dbReference type="Proteomes" id="UP001164705">
    <property type="component" value="Chromosome"/>
</dbReference>
<dbReference type="CDD" id="cd02966">
    <property type="entry name" value="TlpA_like_family"/>
    <property type="match status" value="1"/>
</dbReference>
<name>A0A9E8SIM4_9FLAO</name>